<evidence type="ECO:0000313" key="9">
    <source>
        <dbReference type="Proteomes" id="UP000078532"/>
    </source>
</evidence>
<dbReference type="OrthoDB" id="9814591at2"/>
<evidence type="ECO:0000256" key="7">
    <source>
        <dbReference type="HAMAP-Rule" id="MF_02065"/>
    </source>
</evidence>
<evidence type="ECO:0000256" key="2">
    <source>
        <dbReference type="ARBA" id="ARBA00022692"/>
    </source>
</evidence>
<keyword evidence="9" id="KW-1185">Reference proteome</keyword>
<keyword evidence="6 7" id="KW-0961">Cell wall biogenesis/degradation</keyword>
<dbReference type="CDD" id="cd08010">
    <property type="entry name" value="MltG_like"/>
    <property type="match status" value="1"/>
</dbReference>
<keyword evidence="5 7" id="KW-0456">Lyase</keyword>
<organism evidence="8 9">
    <name type="scientific">Desulfotomaculum copahuensis</name>
    <dbReference type="NCBI Taxonomy" id="1838280"/>
    <lineage>
        <taxon>Bacteria</taxon>
        <taxon>Bacillati</taxon>
        <taxon>Bacillota</taxon>
        <taxon>Clostridia</taxon>
        <taxon>Eubacteriales</taxon>
        <taxon>Desulfotomaculaceae</taxon>
        <taxon>Desulfotomaculum</taxon>
    </lineage>
</organism>
<dbReference type="NCBIfam" id="TIGR00247">
    <property type="entry name" value="endolytic transglycosylase MltG"/>
    <property type="match status" value="1"/>
</dbReference>
<accession>A0A1B7LEC0</accession>
<proteinExistence type="inferred from homology"/>
<dbReference type="HAMAP" id="MF_02065">
    <property type="entry name" value="MltG"/>
    <property type="match status" value="1"/>
</dbReference>
<dbReference type="PANTHER" id="PTHR30518:SF2">
    <property type="entry name" value="ENDOLYTIC MUREIN TRANSGLYCOSYLASE"/>
    <property type="match status" value="1"/>
</dbReference>
<feature type="site" description="Important for catalytic activity" evidence="7">
    <location>
        <position position="233"/>
    </location>
</feature>
<comment type="catalytic activity">
    <reaction evidence="7">
        <text>a peptidoglycan chain = a peptidoglycan chain with N-acetyl-1,6-anhydromuramyl-[peptide] at the reducing end + a peptidoglycan chain with N-acetylglucosamine at the non-reducing end.</text>
        <dbReference type="EC" id="4.2.2.29"/>
    </reaction>
</comment>
<dbReference type="EC" id="4.2.2.29" evidence="7"/>
<dbReference type="GO" id="GO:0005886">
    <property type="term" value="C:plasma membrane"/>
    <property type="evidence" value="ECO:0007669"/>
    <property type="project" value="UniProtKB-UniRule"/>
</dbReference>
<comment type="function">
    <text evidence="7">Functions as a peptidoglycan terminase that cleaves nascent peptidoglycan strands endolytically to terminate their elongation.</text>
</comment>
<name>A0A1B7LEC0_9FIRM</name>
<dbReference type="GO" id="GO:0009252">
    <property type="term" value="P:peptidoglycan biosynthetic process"/>
    <property type="evidence" value="ECO:0007669"/>
    <property type="project" value="UniProtKB-UniRule"/>
</dbReference>
<dbReference type="Gene3D" id="3.30.1490.480">
    <property type="entry name" value="Endolytic murein transglycosylase"/>
    <property type="match status" value="2"/>
</dbReference>
<reference evidence="8 9" key="1">
    <citation type="submission" date="2016-04" db="EMBL/GenBank/DDBJ databases">
        <authorList>
            <person name="Evans L.H."/>
            <person name="Alamgir A."/>
            <person name="Owens N."/>
            <person name="Weber N.D."/>
            <person name="Virtaneva K."/>
            <person name="Barbian K."/>
            <person name="Babar A."/>
            <person name="Rosenke K."/>
        </authorList>
    </citation>
    <scope>NUCLEOTIDE SEQUENCE [LARGE SCALE GENOMIC DNA]</scope>
    <source>
        <strain evidence="8 9">LMa1</strain>
    </source>
</reference>
<dbReference type="STRING" id="1838280.A6M21_11290"/>
<evidence type="ECO:0000256" key="3">
    <source>
        <dbReference type="ARBA" id="ARBA00022989"/>
    </source>
</evidence>
<evidence type="ECO:0000256" key="1">
    <source>
        <dbReference type="ARBA" id="ARBA00022475"/>
    </source>
</evidence>
<dbReference type="GO" id="GO:0071555">
    <property type="term" value="P:cell wall organization"/>
    <property type="evidence" value="ECO:0007669"/>
    <property type="project" value="UniProtKB-KW"/>
</dbReference>
<keyword evidence="2 7" id="KW-0812">Transmembrane</keyword>
<dbReference type="EMBL" id="LYVF01000164">
    <property type="protein sequence ID" value="OAT81441.1"/>
    <property type="molecule type" value="Genomic_DNA"/>
</dbReference>
<dbReference type="PANTHER" id="PTHR30518">
    <property type="entry name" value="ENDOLYTIC MUREIN TRANSGLYCOSYLASE"/>
    <property type="match status" value="1"/>
</dbReference>
<dbReference type="Pfam" id="PF02618">
    <property type="entry name" value="YceG"/>
    <property type="match status" value="1"/>
</dbReference>
<dbReference type="AlphaFoldDB" id="A0A1B7LEC0"/>
<sequence>MAIPEQVVSSKRKRRLLGGALLLAALLAGLAIYVTGALSPVTPADQARDVSLTVPRNASSAIIGGLLQTRGLIRNARVFNLYVRLKGVGGRLKAGRYSLSTGMSLSRITDLLVKGPPDAREFTVPEGFTLHQIAALLTKQGLTTHDRFFQAVARDQFDYPFLAGLPPGPHRLEGYLFPDTYKVGSDISTHDLIDMMLGQFNDEMKKLNYEQKARAAGLTLHQAVIIASMVEREAKVNRERPVIAGVIENRLHRGMPLQVDATVQYALGSQRSKLYYKDLEVKSPYNTYKITGLPPGPIACPGEASLLAAVEPAHTNYLYYVAKPDGTHAFAVTLAQHEANKRKYLR</sequence>
<comment type="caution">
    <text evidence="8">The sequence shown here is derived from an EMBL/GenBank/DDBJ whole genome shotgun (WGS) entry which is preliminary data.</text>
</comment>
<keyword evidence="3 7" id="KW-1133">Transmembrane helix</keyword>
<dbReference type="Gene3D" id="3.30.160.60">
    <property type="entry name" value="Classic Zinc Finger"/>
    <property type="match status" value="1"/>
</dbReference>
<evidence type="ECO:0000256" key="4">
    <source>
        <dbReference type="ARBA" id="ARBA00023136"/>
    </source>
</evidence>
<evidence type="ECO:0000256" key="6">
    <source>
        <dbReference type="ARBA" id="ARBA00023316"/>
    </source>
</evidence>
<dbReference type="RefSeq" id="WP_066668660.1">
    <property type="nucleotide sequence ID" value="NZ_LYVF01000164.1"/>
</dbReference>
<dbReference type="Proteomes" id="UP000078532">
    <property type="component" value="Unassembled WGS sequence"/>
</dbReference>
<protein>
    <recommendedName>
        <fullName evidence="7">Endolytic murein transglycosylase</fullName>
        <ecNumber evidence="7">4.2.2.29</ecNumber>
    </recommendedName>
    <alternativeName>
        <fullName evidence="7">Peptidoglycan lytic transglycosylase</fullName>
    </alternativeName>
    <alternativeName>
        <fullName evidence="7">Peptidoglycan polymerization terminase</fullName>
    </alternativeName>
</protein>
<keyword evidence="1 7" id="KW-1003">Cell membrane</keyword>
<dbReference type="InterPro" id="IPR003770">
    <property type="entry name" value="MLTG-like"/>
</dbReference>
<evidence type="ECO:0000256" key="5">
    <source>
        <dbReference type="ARBA" id="ARBA00023239"/>
    </source>
</evidence>
<dbReference type="GO" id="GO:0008932">
    <property type="term" value="F:lytic endotransglycosylase activity"/>
    <property type="evidence" value="ECO:0007669"/>
    <property type="project" value="UniProtKB-UniRule"/>
</dbReference>
<evidence type="ECO:0000313" key="8">
    <source>
        <dbReference type="EMBL" id="OAT81441.1"/>
    </source>
</evidence>
<gene>
    <name evidence="7" type="primary">mltG</name>
    <name evidence="8" type="ORF">A6M21_11290</name>
</gene>
<keyword evidence="4 7" id="KW-0472">Membrane</keyword>
<comment type="similarity">
    <text evidence="7">Belongs to the transglycosylase MltG family.</text>
</comment>